<dbReference type="Pfam" id="PF07521">
    <property type="entry name" value="RMMBL"/>
    <property type="match status" value="1"/>
</dbReference>
<dbReference type="Pfam" id="PF10996">
    <property type="entry name" value="Beta-Casp"/>
    <property type="match status" value="1"/>
</dbReference>
<dbReference type="InterPro" id="IPR050698">
    <property type="entry name" value="MBL"/>
</dbReference>
<dbReference type="InterPro" id="IPR036866">
    <property type="entry name" value="RibonucZ/Hydroxyglut_hydro"/>
</dbReference>
<comment type="caution">
    <text evidence="4">The sequence shown here is derived from an EMBL/GenBank/DDBJ whole genome shotgun (WGS) entry which is preliminary data.</text>
</comment>
<dbReference type="GO" id="GO:0016787">
    <property type="term" value="F:hydrolase activity"/>
    <property type="evidence" value="ECO:0007669"/>
    <property type="project" value="UniProtKB-KW"/>
</dbReference>
<dbReference type="InterPro" id="IPR011108">
    <property type="entry name" value="RMMBL"/>
</dbReference>
<protein>
    <submittedName>
        <fullName evidence="4">Metallo-beta-lactamase</fullName>
    </submittedName>
</protein>
<dbReference type="GO" id="GO:0004521">
    <property type="term" value="F:RNA endonuclease activity"/>
    <property type="evidence" value="ECO:0007669"/>
    <property type="project" value="TreeGrafter"/>
</dbReference>
<organism evidence="4 5">
    <name type="scientific">Legionella steelei</name>
    <dbReference type="NCBI Taxonomy" id="947033"/>
    <lineage>
        <taxon>Bacteria</taxon>
        <taxon>Pseudomonadati</taxon>
        <taxon>Pseudomonadota</taxon>
        <taxon>Gammaproteobacteria</taxon>
        <taxon>Legionellales</taxon>
        <taxon>Legionellaceae</taxon>
        <taxon>Legionella</taxon>
    </lineage>
</organism>
<keyword evidence="5" id="KW-1185">Reference proteome</keyword>
<dbReference type="SUPFAM" id="SSF56281">
    <property type="entry name" value="Metallo-hydrolase/oxidoreductase"/>
    <property type="match status" value="1"/>
</dbReference>
<gene>
    <name evidence="4" type="ORF">Lste_0652</name>
</gene>
<dbReference type="PANTHER" id="PTHR11203">
    <property type="entry name" value="CLEAVAGE AND POLYADENYLATION SPECIFICITY FACTOR FAMILY MEMBER"/>
    <property type="match status" value="1"/>
</dbReference>
<name>A0A0W0ZM33_9GAMM</name>
<dbReference type="SMART" id="SM00849">
    <property type="entry name" value="Lactamase_B"/>
    <property type="match status" value="1"/>
</dbReference>
<evidence type="ECO:0000259" key="3">
    <source>
        <dbReference type="SMART" id="SM01027"/>
    </source>
</evidence>
<evidence type="ECO:0000313" key="5">
    <source>
        <dbReference type="Proteomes" id="UP000054926"/>
    </source>
</evidence>
<dbReference type="STRING" id="947033.Lste_0652"/>
<dbReference type="EMBL" id="LNYY01000016">
    <property type="protein sequence ID" value="KTD70048.1"/>
    <property type="molecule type" value="Genomic_DNA"/>
</dbReference>
<dbReference type="Gene3D" id="3.40.50.10890">
    <property type="match status" value="1"/>
</dbReference>
<evidence type="ECO:0000256" key="1">
    <source>
        <dbReference type="ARBA" id="ARBA00022801"/>
    </source>
</evidence>
<dbReference type="Gene3D" id="3.60.15.10">
    <property type="entry name" value="Ribonuclease Z/Hydroxyacylglutathione hydrolase-like"/>
    <property type="match status" value="1"/>
</dbReference>
<dbReference type="PATRIC" id="fig|947033.5.peg.694"/>
<dbReference type="Pfam" id="PF00753">
    <property type="entry name" value="Lactamase_B"/>
    <property type="match status" value="1"/>
</dbReference>
<dbReference type="CDD" id="cd16295">
    <property type="entry name" value="TTHA0252-CPSF-like_MBL-fold"/>
    <property type="match status" value="1"/>
</dbReference>
<accession>A0A0W0ZM33</accession>
<dbReference type="AlphaFoldDB" id="A0A0W0ZM33"/>
<dbReference type="SMART" id="SM01027">
    <property type="entry name" value="Beta-Casp"/>
    <property type="match status" value="1"/>
</dbReference>
<proteinExistence type="predicted"/>
<keyword evidence="1" id="KW-0378">Hydrolase</keyword>
<feature type="domain" description="Beta-Casp" evidence="3">
    <location>
        <begin position="247"/>
        <end position="366"/>
    </location>
</feature>
<sequence length="451" mass="50952">MKIQFLGATRTVTGSKYLIQLDQTKILVDCGLFQGYKELRLRNWAQMPFNPEDIKYILLTHAHLDHSGYIPLIVKNGFRGKIVCTEATFELAKILLPDSGYLQEEEAYYANKKGYSKHHPAIPLYTKEDAEIALNYFQTVNLKDTFELADNFYANFYYAGHILGASLIKIEHQNTSVLFSGDLGRPNDPIMKAPQEPPEADYLVIESTYGDRLHETLDPEIQLADIINCTVKRGGSVLIPAFAVGRTQMLLYYIQQLKAKNKIPDIPVFVDSPMATNATEIFSRHARENRLTTEQCAAVCNVAQYIRTVDESIALGRQKMPMILISASGMATGGRVIHHIRNFAPNYRNTILFTGFQAGGTRGDRMVRGEKEIKMFGQLVPVQSEIIQMGNLSAHADYAEMLTWLSHIKKAPKAVFITHGEGESAQALKEKIEHKFHWKCVIPNYLEQHKL</sequence>
<dbReference type="Proteomes" id="UP000054926">
    <property type="component" value="Unassembled WGS sequence"/>
</dbReference>
<dbReference type="RefSeq" id="WP_058509661.1">
    <property type="nucleotide sequence ID" value="NZ_DAIOMV010000004.1"/>
</dbReference>
<dbReference type="InterPro" id="IPR022712">
    <property type="entry name" value="Beta_Casp"/>
</dbReference>
<dbReference type="PANTHER" id="PTHR11203:SF37">
    <property type="entry name" value="INTEGRATOR COMPLEX SUBUNIT 11"/>
    <property type="match status" value="1"/>
</dbReference>
<evidence type="ECO:0000313" key="4">
    <source>
        <dbReference type="EMBL" id="KTD70048.1"/>
    </source>
</evidence>
<feature type="domain" description="Metallo-beta-lactamase" evidence="2">
    <location>
        <begin position="13"/>
        <end position="231"/>
    </location>
</feature>
<reference evidence="4 5" key="1">
    <citation type="submission" date="2015-11" db="EMBL/GenBank/DDBJ databases">
        <title>Genomic analysis of 38 Legionella species identifies large and diverse effector repertoires.</title>
        <authorList>
            <person name="Burstein D."/>
            <person name="Amaro F."/>
            <person name="Zusman T."/>
            <person name="Lifshitz Z."/>
            <person name="Cohen O."/>
            <person name="Gilbert J.A."/>
            <person name="Pupko T."/>
            <person name="Shuman H.A."/>
            <person name="Segal G."/>
        </authorList>
    </citation>
    <scope>NUCLEOTIDE SEQUENCE [LARGE SCALE GENOMIC DNA]</scope>
    <source>
        <strain evidence="4 5">IMVS3376</strain>
    </source>
</reference>
<dbReference type="OrthoDB" id="9803916at2"/>
<evidence type="ECO:0000259" key="2">
    <source>
        <dbReference type="SMART" id="SM00849"/>
    </source>
</evidence>
<dbReference type="InterPro" id="IPR001279">
    <property type="entry name" value="Metallo-B-lactamas"/>
</dbReference>